<dbReference type="GO" id="GO:0004852">
    <property type="term" value="F:uroporphyrinogen-III synthase activity"/>
    <property type="evidence" value="ECO:0007669"/>
    <property type="project" value="InterPro"/>
</dbReference>
<name>A0AAF0CGW5_9PROT</name>
<evidence type="ECO:0000313" key="2">
    <source>
        <dbReference type="EMBL" id="WDI32939.1"/>
    </source>
</evidence>
<dbReference type="KEGG" id="hfl:PUV54_06980"/>
<dbReference type="AlphaFoldDB" id="A0AAF0CGW5"/>
<feature type="domain" description="Tetrapyrrole biosynthesis uroporphyrinogen III synthase" evidence="1">
    <location>
        <begin position="14"/>
        <end position="227"/>
    </location>
</feature>
<dbReference type="EMBL" id="CP118166">
    <property type="protein sequence ID" value="WDI32939.1"/>
    <property type="molecule type" value="Genomic_DNA"/>
</dbReference>
<dbReference type="SUPFAM" id="SSF69618">
    <property type="entry name" value="HemD-like"/>
    <property type="match status" value="1"/>
</dbReference>
<dbReference type="Pfam" id="PF02602">
    <property type="entry name" value="HEM4"/>
    <property type="match status" value="1"/>
</dbReference>
<dbReference type="InterPro" id="IPR036108">
    <property type="entry name" value="4pyrrol_syn_uPrphyn_synt_sf"/>
</dbReference>
<gene>
    <name evidence="2" type="ORF">PUV54_06980</name>
</gene>
<dbReference type="InterPro" id="IPR003754">
    <property type="entry name" value="4pyrrol_synth_uPrphyn_synth"/>
</dbReference>
<evidence type="ECO:0000313" key="3">
    <source>
        <dbReference type="Proteomes" id="UP001214043"/>
    </source>
</evidence>
<evidence type="ECO:0000259" key="1">
    <source>
        <dbReference type="Pfam" id="PF02602"/>
    </source>
</evidence>
<keyword evidence="3" id="KW-1185">Reference proteome</keyword>
<proteinExistence type="predicted"/>
<dbReference type="Proteomes" id="UP001214043">
    <property type="component" value="Chromosome"/>
</dbReference>
<organism evidence="2 3">
    <name type="scientific">Hyphococcus flavus</name>
    <dbReference type="NCBI Taxonomy" id="1866326"/>
    <lineage>
        <taxon>Bacteria</taxon>
        <taxon>Pseudomonadati</taxon>
        <taxon>Pseudomonadota</taxon>
        <taxon>Alphaproteobacteria</taxon>
        <taxon>Parvularculales</taxon>
        <taxon>Parvularculaceae</taxon>
        <taxon>Hyphococcus</taxon>
    </lineage>
</organism>
<dbReference type="GO" id="GO:0033014">
    <property type="term" value="P:tetrapyrrole biosynthetic process"/>
    <property type="evidence" value="ECO:0007669"/>
    <property type="project" value="InterPro"/>
</dbReference>
<accession>A0AAF0CGW5</accession>
<protein>
    <submittedName>
        <fullName evidence="2">Uroporphyrinogen-III synthase</fullName>
    </submittedName>
</protein>
<dbReference type="RefSeq" id="WP_274494894.1">
    <property type="nucleotide sequence ID" value="NZ_CP118166.1"/>
</dbReference>
<dbReference type="CDD" id="cd06578">
    <property type="entry name" value="HemD"/>
    <property type="match status" value="1"/>
</dbReference>
<reference evidence="2" key="1">
    <citation type="submission" date="2023-02" db="EMBL/GenBank/DDBJ databases">
        <title>Genome sequence of Hyphococcus flavus.</title>
        <authorList>
            <person name="Rong J.-C."/>
            <person name="Zhao Q."/>
            <person name="Yi M."/>
            <person name="Wu J.-Y."/>
        </authorList>
    </citation>
    <scope>NUCLEOTIDE SEQUENCE</scope>
    <source>
        <strain evidence="2">MCCC 1K03223</strain>
    </source>
</reference>
<sequence length="238" mass="24842">MRVLVTRAEPGASVFADLCRANGHTPVLAPVMEIEIYQQPVDVSGAGALAFTSANGVRAFAANEERRDLVVFAVGAVTAEAAVAAGFKNIKVAEGDVQSLAAHIEAERAMASNGVLHIAGDDRAGDLVALLASAGIRAERLTLYKARALKALPAGTATMIKTNPPEWASFFSPRSARLFLELAESAGVNSALKSMNAACLSEAVADAAGDIWRKKLVSPGRNAESLVKMIAAQKDMRA</sequence>
<dbReference type="Gene3D" id="3.40.50.10090">
    <property type="match status" value="2"/>
</dbReference>